<dbReference type="Pfam" id="PF01926">
    <property type="entry name" value="MMR_HSR1"/>
    <property type="match status" value="1"/>
</dbReference>
<dbReference type="NCBIfam" id="TIGR03598">
    <property type="entry name" value="GTPase_YsxC"/>
    <property type="match status" value="1"/>
</dbReference>
<gene>
    <name evidence="10" type="primary">engB</name>
    <name evidence="12" type="ORF">CH357_01175</name>
</gene>
<dbReference type="GO" id="GO:0005829">
    <property type="term" value="C:cytosol"/>
    <property type="evidence" value="ECO:0007669"/>
    <property type="project" value="TreeGrafter"/>
</dbReference>
<keyword evidence="7 10" id="KW-0342">GTP-binding</keyword>
<reference evidence="12 13" key="1">
    <citation type="submission" date="2017-07" db="EMBL/GenBank/DDBJ databases">
        <title>Leptospira spp. isolated from tropical soils.</title>
        <authorList>
            <person name="Thibeaux R."/>
            <person name="Iraola G."/>
            <person name="Ferres I."/>
            <person name="Bierque E."/>
            <person name="Girault D."/>
            <person name="Soupe-Gilbert M.-E."/>
            <person name="Picardeau M."/>
            <person name="Goarant C."/>
        </authorList>
    </citation>
    <scope>NUCLEOTIDE SEQUENCE [LARGE SCALE GENOMIC DNA]</scope>
    <source>
        <strain evidence="12 13">MCA1-C-A1</strain>
    </source>
</reference>
<keyword evidence="6" id="KW-0460">Magnesium</keyword>
<evidence type="ECO:0000256" key="7">
    <source>
        <dbReference type="ARBA" id="ARBA00023134"/>
    </source>
</evidence>
<evidence type="ECO:0000256" key="5">
    <source>
        <dbReference type="ARBA" id="ARBA00022741"/>
    </source>
</evidence>
<dbReference type="GO" id="GO:0046872">
    <property type="term" value="F:metal ion binding"/>
    <property type="evidence" value="ECO:0007669"/>
    <property type="project" value="UniProtKB-KW"/>
</dbReference>
<dbReference type="Proteomes" id="UP000232196">
    <property type="component" value="Unassembled WGS sequence"/>
</dbReference>
<dbReference type="EMBL" id="NPDN01000001">
    <property type="protein sequence ID" value="PJZ27199.1"/>
    <property type="molecule type" value="Genomic_DNA"/>
</dbReference>
<dbReference type="InterPro" id="IPR030393">
    <property type="entry name" value="G_ENGB_dom"/>
</dbReference>
<dbReference type="RefSeq" id="WP_100704946.1">
    <property type="nucleotide sequence ID" value="NZ_NPDL01000004.1"/>
</dbReference>
<evidence type="ECO:0000256" key="10">
    <source>
        <dbReference type="HAMAP-Rule" id="MF_00321"/>
    </source>
</evidence>
<dbReference type="PANTHER" id="PTHR11649">
    <property type="entry name" value="MSS1/TRME-RELATED GTP-BINDING PROTEIN"/>
    <property type="match status" value="1"/>
</dbReference>
<comment type="similarity">
    <text evidence="2 10">Belongs to the TRAFAC class TrmE-Era-EngA-EngB-Septin-like GTPase superfamily. EngB GTPase family.</text>
</comment>
<dbReference type="PANTHER" id="PTHR11649:SF13">
    <property type="entry name" value="ENGB-TYPE G DOMAIN-CONTAINING PROTEIN"/>
    <property type="match status" value="1"/>
</dbReference>
<evidence type="ECO:0000313" key="13">
    <source>
        <dbReference type="Proteomes" id="UP000232196"/>
    </source>
</evidence>
<evidence type="ECO:0000259" key="11">
    <source>
        <dbReference type="PROSITE" id="PS51706"/>
    </source>
</evidence>
<keyword evidence="4" id="KW-0479">Metal-binding</keyword>
<name>A0A2M9XHS4_9LEPT</name>
<dbReference type="InterPro" id="IPR006073">
    <property type="entry name" value="GTP-bd"/>
</dbReference>
<protein>
    <recommendedName>
        <fullName evidence="10">Probable GTP-binding protein EngB</fullName>
    </recommendedName>
</protein>
<accession>A0A2M9XHS4</accession>
<organism evidence="12 13">
    <name type="scientific">Leptospira hartskeerlii</name>
    <dbReference type="NCBI Taxonomy" id="2023177"/>
    <lineage>
        <taxon>Bacteria</taxon>
        <taxon>Pseudomonadati</taxon>
        <taxon>Spirochaetota</taxon>
        <taxon>Spirochaetia</taxon>
        <taxon>Leptospirales</taxon>
        <taxon>Leptospiraceae</taxon>
        <taxon>Leptospira</taxon>
    </lineage>
</organism>
<dbReference type="SUPFAM" id="SSF52540">
    <property type="entry name" value="P-loop containing nucleoside triphosphate hydrolases"/>
    <property type="match status" value="1"/>
</dbReference>
<dbReference type="OrthoDB" id="9804921at2"/>
<dbReference type="AlphaFoldDB" id="A0A2M9XHS4"/>
<feature type="domain" description="EngB-type G" evidence="11">
    <location>
        <begin position="32"/>
        <end position="205"/>
    </location>
</feature>
<dbReference type="HAMAP" id="MF_00321">
    <property type="entry name" value="GTPase_EngB"/>
    <property type="match status" value="1"/>
</dbReference>
<keyword evidence="5 10" id="KW-0547">Nucleotide-binding</keyword>
<dbReference type="GO" id="GO:0000917">
    <property type="term" value="P:division septum assembly"/>
    <property type="evidence" value="ECO:0007669"/>
    <property type="project" value="UniProtKB-KW"/>
</dbReference>
<evidence type="ECO:0000256" key="6">
    <source>
        <dbReference type="ARBA" id="ARBA00022842"/>
    </source>
</evidence>
<dbReference type="InterPro" id="IPR027417">
    <property type="entry name" value="P-loop_NTPase"/>
</dbReference>
<keyword evidence="9 10" id="KW-0131">Cell cycle</keyword>
<dbReference type="GO" id="GO:0005525">
    <property type="term" value="F:GTP binding"/>
    <property type="evidence" value="ECO:0007669"/>
    <property type="project" value="UniProtKB-UniRule"/>
</dbReference>
<comment type="cofactor">
    <cofactor evidence="1">
        <name>Mg(2+)</name>
        <dbReference type="ChEBI" id="CHEBI:18420"/>
    </cofactor>
</comment>
<keyword evidence="3 10" id="KW-0132">Cell division</keyword>
<dbReference type="Gene3D" id="3.40.50.300">
    <property type="entry name" value="P-loop containing nucleotide triphosphate hydrolases"/>
    <property type="match status" value="1"/>
</dbReference>
<evidence type="ECO:0000256" key="8">
    <source>
        <dbReference type="ARBA" id="ARBA00023210"/>
    </source>
</evidence>
<evidence type="ECO:0000313" key="12">
    <source>
        <dbReference type="EMBL" id="PJZ27199.1"/>
    </source>
</evidence>
<evidence type="ECO:0000256" key="1">
    <source>
        <dbReference type="ARBA" id="ARBA00001946"/>
    </source>
</evidence>
<keyword evidence="13" id="KW-1185">Reference proteome</keyword>
<dbReference type="CDD" id="cd01876">
    <property type="entry name" value="YihA_EngB"/>
    <property type="match status" value="1"/>
</dbReference>
<evidence type="ECO:0000256" key="3">
    <source>
        <dbReference type="ARBA" id="ARBA00022618"/>
    </source>
</evidence>
<evidence type="ECO:0000256" key="9">
    <source>
        <dbReference type="ARBA" id="ARBA00023306"/>
    </source>
</evidence>
<comment type="function">
    <text evidence="10">Necessary for normal cell division and for the maintenance of normal septation.</text>
</comment>
<dbReference type="PROSITE" id="PS51706">
    <property type="entry name" value="G_ENGB"/>
    <property type="match status" value="1"/>
</dbReference>
<evidence type="ECO:0000256" key="2">
    <source>
        <dbReference type="ARBA" id="ARBA00009638"/>
    </source>
</evidence>
<dbReference type="InterPro" id="IPR019987">
    <property type="entry name" value="GTP-bd_ribosome_bio_YsxC"/>
</dbReference>
<evidence type="ECO:0000256" key="4">
    <source>
        <dbReference type="ARBA" id="ARBA00022723"/>
    </source>
</evidence>
<proteinExistence type="inferred from homology"/>
<keyword evidence="8 10" id="KW-0717">Septation</keyword>
<sequence>MEELQELKPDPFFREVKFFSSYADASKVPAKGIPHIAFAGRSNSGKSRLLNAIVERKSLAKVSATPGKTKLLNFFLVSKSLFLVDTPGFGYSANSHKDHEQMMDLLMNYLNSAKDLKCLFLLSDAQRELPDEELELIGTCFEKGTKPVLIRTKIDKLNQSELSKLRKKMKNIQGLYPMLEIVFVSPKYGKGLPELRKIIENMMKSLIIPPMEEDAIPQEINEQG</sequence>
<comment type="caution">
    <text evidence="12">The sequence shown here is derived from an EMBL/GenBank/DDBJ whole genome shotgun (WGS) entry which is preliminary data.</text>
</comment>